<dbReference type="AlphaFoldDB" id="A0AAN3UZ66"/>
<evidence type="ECO:0000313" key="2">
    <source>
        <dbReference type="Proteomes" id="UP000003866"/>
    </source>
</evidence>
<protein>
    <submittedName>
        <fullName evidence="1">Uncharacterized protein</fullName>
    </submittedName>
</protein>
<proteinExistence type="predicted"/>
<evidence type="ECO:0000313" key="1">
    <source>
        <dbReference type="EMBL" id="EII31778.1"/>
    </source>
</evidence>
<organism evidence="1 2">
    <name type="scientific">Escherichia coli 4.0967</name>
    <dbReference type="NCBI Taxonomy" id="869687"/>
    <lineage>
        <taxon>Bacteria</taxon>
        <taxon>Pseudomonadati</taxon>
        <taxon>Pseudomonadota</taxon>
        <taxon>Gammaproteobacteria</taxon>
        <taxon>Enterobacterales</taxon>
        <taxon>Enterobacteriaceae</taxon>
        <taxon>Escherichia</taxon>
    </lineage>
</organism>
<comment type="caution">
    <text evidence="1">The sequence shown here is derived from an EMBL/GenBank/DDBJ whole genome shotgun (WGS) entry which is preliminary data.</text>
</comment>
<reference evidence="1 2" key="1">
    <citation type="submission" date="2011-12" db="EMBL/GenBank/DDBJ databases">
        <authorList>
            <person name="Brinkac L."/>
            <person name="Radune D."/>
            <person name="Sanka R."/>
            <person name="Selengut J."/>
            <person name="DebRoy C."/>
            <person name="Feng P."/>
            <person name="Fratamico P.M."/>
            <person name="Kapur V."/>
            <person name="Kariyawasam S."/>
            <person name="Losada L."/>
            <person name="Nierman W.C."/>
            <person name="Nelson K."/>
        </authorList>
    </citation>
    <scope>NUCLEOTIDE SEQUENCE [LARGE SCALE GENOMIC DNA]</scope>
    <source>
        <strain evidence="1 2">4.0967</strain>
    </source>
</reference>
<sequence>MKNICSWTIFGNSVFLMLHGFNMSVHGIIKHQNFSHF</sequence>
<dbReference type="Proteomes" id="UP000003866">
    <property type="component" value="Unassembled WGS sequence"/>
</dbReference>
<accession>A0AAN3UZ66</accession>
<name>A0AAN3UZ66_ECOLX</name>
<dbReference type="EMBL" id="AFAA02000038">
    <property type="protein sequence ID" value="EII31778.1"/>
    <property type="molecule type" value="Genomic_DNA"/>
</dbReference>
<gene>
    <name evidence="1" type="ORF">EC40967_3344</name>
</gene>